<dbReference type="EMBL" id="REGN01000684">
    <property type="protein sequence ID" value="RNA40063.1"/>
    <property type="molecule type" value="Genomic_DNA"/>
</dbReference>
<name>A0A3M7SWB0_BRAPC</name>
<organism evidence="1 2">
    <name type="scientific">Brachionus plicatilis</name>
    <name type="common">Marine rotifer</name>
    <name type="synonym">Brachionus muelleri</name>
    <dbReference type="NCBI Taxonomy" id="10195"/>
    <lineage>
        <taxon>Eukaryota</taxon>
        <taxon>Metazoa</taxon>
        <taxon>Spiralia</taxon>
        <taxon>Gnathifera</taxon>
        <taxon>Rotifera</taxon>
        <taxon>Eurotatoria</taxon>
        <taxon>Monogononta</taxon>
        <taxon>Pseudotrocha</taxon>
        <taxon>Ploima</taxon>
        <taxon>Brachionidae</taxon>
        <taxon>Brachionus</taxon>
    </lineage>
</organism>
<reference evidence="1 2" key="1">
    <citation type="journal article" date="2018" name="Sci. Rep.">
        <title>Genomic signatures of local adaptation to the degree of environmental predictability in rotifers.</title>
        <authorList>
            <person name="Franch-Gras L."/>
            <person name="Hahn C."/>
            <person name="Garcia-Roger E.M."/>
            <person name="Carmona M.J."/>
            <person name="Serra M."/>
            <person name="Gomez A."/>
        </authorList>
    </citation>
    <scope>NUCLEOTIDE SEQUENCE [LARGE SCALE GENOMIC DNA]</scope>
    <source>
        <strain evidence="1">HYR1</strain>
    </source>
</reference>
<evidence type="ECO:0000313" key="1">
    <source>
        <dbReference type="EMBL" id="RNA40063.1"/>
    </source>
</evidence>
<accession>A0A3M7SWB0</accession>
<gene>
    <name evidence="1" type="ORF">BpHYR1_029034</name>
</gene>
<protein>
    <submittedName>
        <fullName evidence="1">Uncharacterized protein</fullName>
    </submittedName>
</protein>
<keyword evidence="2" id="KW-1185">Reference proteome</keyword>
<dbReference type="Proteomes" id="UP000276133">
    <property type="component" value="Unassembled WGS sequence"/>
</dbReference>
<sequence>MFTKYFYCSPNFGKI</sequence>
<evidence type="ECO:0000313" key="2">
    <source>
        <dbReference type="Proteomes" id="UP000276133"/>
    </source>
</evidence>
<proteinExistence type="predicted"/>
<comment type="caution">
    <text evidence="1">The sequence shown here is derived from an EMBL/GenBank/DDBJ whole genome shotgun (WGS) entry which is preliminary data.</text>
</comment>